<keyword evidence="2 4" id="KW-0808">Transferase</keyword>
<evidence type="ECO:0000256" key="2">
    <source>
        <dbReference type="ARBA" id="ARBA00022679"/>
    </source>
</evidence>
<dbReference type="Pfam" id="PF01648">
    <property type="entry name" value="ACPS"/>
    <property type="match status" value="1"/>
</dbReference>
<comment type="similarity">
    <text evidence="1">Belongs to the P-Pant transferase superfamily. Gsp/Sfp/HetI/AcpT family.</text>
</comment>
<evidence type="ECO:0000259" key="3">
    <source>
        <dbReference type="Pfam" id="PF01648"/>
    </source>
</evidence>
<proteinExistence type="inferred from homology"/>
<reference evidence="4" key="1">
    <citation type="journal article" date="2015" name="J. Microbiol. Biotechnol.">
        <title>Characterization of a Soil Metagenome-Derived Gene Encoding Wax Ester Synthase.</title>
        <authorList>
            <person name="Kim N.H."/>
            <person name="Park J.H."/>
            <person name="Chung E."/>
            <person name="So H.A."/>
            <person name="Lee M.H."/>
            <person name="Kim J.C."/>
            <person name="Hwang E.C."/>
            <person name="Lee S.W."/>
        </authorList>
    </citation>
    <scope>NUCLEOTIDE SEQUENCE</scope>
</reference>
<feature type="domain" description="4'-phosphopantetheinyl transferase" evidence="3">
    <location>
        <begin position="174"/>
        <end position="245"/>
    </location>
</feature>
<evidence type="ECO:0000313" key="4">
    <source>
        <dbReference type="EMBL" id="AKQ70986.1"/>
    </source>
</evidence>
<protein>
    <submittedName>
        <fullName evidence="4">Phosphopantetheinyl transferase</fullName>
    </submittedName>
</protein>
<dbReference type="Gene3D" id="3.90.470.20">
    <property type="entry name" value="4'-phosphopantetheinyl transferase domain"/>
    <property type="match status" value="2"/>
</dbReference>
<dbReference type="EMBL" id="KR057702">
    <property type="protein sequence ID" value="AKQ70986.1"/>
    <property type="molecule type" value="Genomic_DNA"/>
</dbReference>
<dbReference type="SUPFAM" id="SSF56214">
    <property type="entry name" value="4'-phosphopantetheinyl transferase"/>
    <property type="match status" value="2"/>
</dbReference>
<accession>A0A0R7N6J8</accession>
<dbReference type="GO" id="GO:0005829">
    <property type="term" value="C:cytosol"/>
    <property type="evidence" value="ECO:0007669"/>
    <property type="project" value="TreeGrafter"/>
</dbReference>
<evidence type="ECO:0000256" key="1">
    <source>
        <dbReference type="ARBA" id="ARBA00010990"/>
    </source>
</evidence>
<dbReference type="PANTHER" id="PTHR12215:SF10">
    <property type="entry name" value="L-AMINOADIPATE-SEMIALDEHYDE DEHYDROGENASE-PHOSPHOPANTETHEINYL TRANSFERASE"/>
    <property type="match status" value="1"/>
</dbReference>
<dbReference type="InterPro" id="IPR050559">
    <property type="entry name" value="P-Pant_transferase_sf"/>
</dbReference>
<dbReference type="AlphaFoldDB" id="A0A0R7N6J8"/>
<dbReference type="InterPro" id="IPR008278">
    <property type="entry name" value="4-PPantetheinyl_Trfase_dom"/>
</dbReference>
<dbReference type="InterPro" id="IPR037143">
    <property type="entry name" value="4-PPantetheinyl_Trfase_dom_sf"/>
</dbReference>
<name>A0A0R7N6J8_9BACT</name>
<dbReference type="PANTHER" id="PTHR12215">
    <property type="entry name" value="PHOSPHOPANTETHEINE TRANSFERASE"/>
    <property type="match status" value="1"/>
</dbReference>
<dbReference type="GO" id="GO:0008897">
    <property type="term" value="F:holo-[acyl-carrier-protein] synthase activity"/>
    <property type="evidence" value="ECO:0007669"/>
    <property type="project" value="InterPro"/>
</dbReference>
<dbReference type="GO" id="GO:0000287">
    <property type="term" value="F:magnesium ion binding"/>
    <property type="evidence" value="ECO:0007669"/>
    <property type="project" value="InterPro"/>
</dbReference>
<organism evidence="4">
    <name type="scientific">bacterium enrichment culture</name>
    <dbReference type="NCBI Taxonomy" id="207831"/>
    <lineage>
        <taxon>Bacteria</taxon>
        <taxon>environmental samples</taxon>
    </lineage>
</organism>
<dbReference type="GO" id="GO:0019878">
    <property type="term" value="P:lysine biosynthetic process via aminoadipic acid"/>
    <property type="evidence" value="ECO:0007669"/>
    <property type="project" value="TreeGrafter"/>
</dbReference>
<sequence length="286" mass="30554">MEGQPGLAAISTRETAWAPHLLLAVRWAPGANRCARQSTSVSRRPPADAEPDATTNAAPLALAAPCPGVALWWFGLDRSAGELARCRASLSAGERERAARFGTDFLRQRWIAGRGTLRRLLGEALGLPPERVPLRRGVRGRPEVDLPGAPDFNVSNTRGVALVGIGHGLAAGSRIGVDLERADRIVNADGLASKFLTERERAGIVALGPEERRRSFLRLWTCKEAMSKATGDALSAPFRRIDVDLAGLRLLSGPPPYEPASWSLHAADVPGAYLATVAVWPGRGES</sequence>